<comment type="subcellular location">
    <subcellularLocation>
        <location evidence="1">Membrane</location>
        <topology evidence="1">Multi-pass membrane protein</topology>
    </subcellularLocation>
</comment>
<keyword evidence="8" id="KW-1185">Reference proteome</keyword>
<dbReference type="AlphaFoldDB" id="Q8KFZ9"/>
<evidence type="ECO:0000256" key="4">
    <source>
        <dbReference type="ARBA" id="ARBA00023136"/>
    </source>
</evidence>
<feature type="transmembrane region" description="Helical" evidence="5">
    <location>
        <begin position="105"/>
        <end position="122"/>
    </location>
</feature>
<accession>Q8KFZ9</accession>
<keyword evidence="4 5" id="KW-0472">Membrane</keyword>
<evidence type="ECO:0000259" key="6">
    <source>
        <dbReference type="Pfam" id="PF04138"/>
    </source>
</evidence>
<dbReference type="RefSeq" id="WP_010931865.1">
    <property type="nucleotide sequence ID" value="NC_002932.3"/>
</dbReference>
<organism evidence="7 8">
    <name type="scientific">Chlorobaculum tepidum (strain ATCC 49652 / DSM 12025 / NBRC 103806 / TLS)</name>
    <name type="common">Chlorobium tepidum</name>
    <dbReference type="NCBI Taxonomy" id="194439"/>
    <lineage>
        <taxon>Bacteria</taxon>
        <taxon>Pseudomonadati</taxon>
        <taxon>Chlorobiota</taxon>
        <taxon>Chlorobiia</taxon>
        <taxon>Chlorobiales</taxon>
        <taxon>Chlorobiaceae</taxon>
        <taxon>Chlorobaculum</taxon>
    </lineage>
</organism>
<feature type="domain" description="GtrA/DPMS transmembrane" evidence="6">
    <location>
        <begin position="7"/>
        <end position="128"/>
    </location>
</feature>
<dbReference type="HOGENOM" id="CLU_1891670_0_0_10"/>
<dbReference type="STRING" id="194439.CT0171"/>
<name>Q8KFZ9_CHLTE</name>
<evidence type="ECO:0000256" key="1">
    <source>
        <dbReference type="ARBA" id="ARBA00004141"/>
    </source>
</evidence>
<dbReference type="GO" id="GO:0000271">
    <property type="term" value="P:polysaccharide biosynthetic process"/>
    <property type="evidence" value="ECO:0007669"/>
    <property type="project" value="InterPro"/>
</dbReference>
<feature type="transmembrane region" description="Helical" evidence="5">
    <location>
        <begin position="33"/>
        <end position="53"/>
    </location>
</feature>
<protein>
    <recommendedName>
        <fullName evidence="6">GtrA/DPMS transmembrane domain-containing protein</fullName>
    </recommendedName>
</protein>
<dbReference type="InterPro" id="IPR007267">
    <property type="entry name" value="GtrA_DPMS_TM"/>
</dbReference>
<dbReference type="Proteomes" id="UP000001007">
    <property type="component" value="Chromosome"/>
</dbReference>
<dbReference type="PATRIC" id="fig|194439.7.peg.167"/>
<evidence type="ECO:0000313" key="8">
    <source>
        <dbReference type="Proteomes" id="UP000001007"/>
    </source>
</evidence>
<dbReference type="GO" id="GO:0016020">
    <property type="term" value="C:membrane"/>
    <property type="evidence" value="ECO:0007669"/>
    <property type="project" value="UniProtKB-SubCell"/>
</dbReference>
<reference evidence="7 8" key="1">
    <citation type="journal article" date="2002" name="Proc. Natl. Acad. Sci. U.S.A.">
        <title>The complete genome sequence of Chlorobium tepidum TLS, a photosynthetic, anaerobic, green-sulfur bacterium.</title>
        <authorList>
            <person name="Eisen J.A."/>
            <person name="Nelson K.E."/>
            <person name="Paulsen I.T."/>
            <person name="Heidelberg J.F."/>
            <person name="Wu M."/>
            <person name="Dodson R.J."/>
            <person name="Deboy R."/>
            <person name="Gwinn M.L."/>
            <person name="Nelson W.C."/>
            <person name="Haft D.H."/>
            <person name="Hickey E.K."/>
            <person name="Peterson J.D."/>
            <person name="Durkin A.S."/>
            <person name="Kolonay J.L."/>
            <person name="Yang F."/>
            <person name="Holt I."/>
            <person name="Umayam L.A."/>
            <person name="Mason T."/>
            <person name="Brenner M."/>
            <person name="Shea T.P."/>
            <person name="Parksey D."/>
            <person name="Nierman W.C."/>
            <person name="Feldblyum T.V."/>
            <person name="Hansen C.L."/>
            <person name="Craven M.B."/>
            <person name="Radune D."/>
            <person name="Vamathevan J."/>
            <person name="Khouri H."/>
            <person name="White O."/>
            <person name="Gruber T.M."/>
            <person name="Ketchum K.A."/>
            <person name="Venter J.C."/>
            <person name="Tettelin H."/>
            <person name="Bryant D.A."/>
            <person name="Fraser C.M."/>
        </authorList>
    </citation>
    <scope>NUCLEOTIDE SEQUENCE [LARGE SCALE GENOMIC DNA]</scope>
    <source>
        <strain evidence="8">ATCC 49652 / DSM 12025 / NBRC 103806 / TLS</strain>
    </source>
</reference>
<evidence type="ECO:0000256" key="2">
    <source>
        <dbReference type="ARBA" id="ARBA00022692"/>
    </source>
</evidence>
<dbReference type="OrthoDB" id="565050at2"/>
<proteinExistence type="predicted"/>
<evidence type="ECO:0000256" key="3">
    <source>
        <dbReference type="ARBA" id="ARBA00022989"/>
    </source>
</evidence>
<evidence type="ECO:0000256" key="5">
    <source>
        <dbReference type="SAM" id="Phobius"/>
    </source>
</evidence>
<dbReference type="eggNOG" id="COG2246">
    <property type="taxonomic scope" value="Bacteria"/>
</dbReference>
<dbReference type="EMBL" id="AE006470">
    <property type="protein sequence ID" value="AAM71419.1"/>
    <property type="molecule type" value="Genomic_DNA"/>
</dbReference>
<evidence type="ECO:0000313" key="7">
    <source>
        <dbReference type="EMBL" id="AAM71419.1"/>
    </source>
</evidence>
<dbReference type="NCBIfam" id="NF037976">
    <property type="entry name" value="gtrA_1"/>
    <property type="match status" value="1"/>
</dbReference>
<keyword evidence="3 5" id="KW-1133">Transmembrane helix</keyword>
<feature type="transmembrane region" description="Helical" evidence="5">
    <location>
        <begin position="73"/>
        <end position="90"/>
    </location>
</feature>
<gene>
    <name evidence="7" type="ordered locus">CT0171</name>
</gene>
<dbReference type="KEGG" id="cte:CT0171"/>
<dbReference type="Pfam" id="PF04138">
    <property type="entry name" value="GtrA_DPMS_TM"/>
    <property type="match status" value="1"/>
</dbReference>
<dbReference type="EnsemblBacteria" id="AAM71419">
    <property type="protein sequence ID" value="AAM71419"/>
    <property type="gene ID" value="CT0171"/>
</dbReference>
<keyword evidence="2 5" id="KW-0812">Transmembrane</keyword>
<sequence length="134" mass="15250">MKISTLYTLFAILATAANIEVQDISIRYYSGQYAIAISVGLGTLAGLLLKYMLDKRYIFRFKAENPIHDTRTFLLYSMMGAVTTLIFWGFEFGFNHLYHTKESRYLGAVIGLAIGYASKYQLDKRFVFKQEGAS</sequence>